<evidence type="ECO:0000256" key="1">
    <source>
        <dbReference type="SAM" id="MobiDB-lite"/>
    </source>
</evidence>
<dbReference type="RefSeq" id="WP_273743542.1">
    <property type="nucleotide sequence ID" value="NZ_CP117466.1"/>
</dbReference>
<proteinExistence type="predicted"/>
<keyword evidence="3" id="KW-1185">Reference proteome</keyword>
<organism evidence="2 3">
    <name type="scientific">Paracoccus marcusii</name>
    <dbReference type="NCBI Taxonomy" id="59779"/>
    <lineage>
        <taxon>Bacteria</taxon>
        <taxon>Pseudomonadati</taxon>
        <taxon>Pseudomonadota</taxon>
        <taxon>Alphaproteobacteria</taxon>
        <taxon>Rhodobacterales</taxon>
        <taxon>Paracoccaceae</taxon>
        <taxon>Paracoccus</taxon>
    </lineage>
</organism>
<evidence type="ECO:0000313" key="2">
    <source>
        <dbReference type="EMBL" id="WDA12743.1"/>
    </source>
</evidence>
<evidence type="ECO:0000313" key="3">
    <source>
        <dbReference type="Proteomes" id="UP001216899"/>
    </source>
</evidence>
<sequence length="125" mass="13468">MIGVVVWSSGSREKAIIWCEDQATLAYLQGTANFAGPGEWPQPGDLVELETRTVGNLRHALNVTMLSEKSCLQLPRILADSQQQQASRPALRVVAHQDAVPSGSVASSTRRPATTYARPRSGAAR</sequence>
<dbReference type="EMBL" id="CP117466">
    <property type="protein sequence ID" value="WDA12743.1"/>
    <property type="molecule type" value="Genomic_DNA"/>
</dbReference>
<feature type="compositionally biased region" description="Low complexity" evidence="1">
    <location>
        <begin position="106"/>
        <end position="125"/>
    </location>
</feature>
<name>A0ABY7UT18_9RHOB</name>
<gene>
    <name evidence="2" type="ORF">PRL19_00310</name>
</gene>
<dbReference type="Proteomes" id="UP001216899">
    <property type="component" value="Chromosome"/>
</dbReference>
<feature type="region of interest" description="Disordered" evidence="1">
    <location>
        <begin position="98"/>
        <end position="125"/>
    </location>
</feature>
<protein>
    <submittedName>
        <fullName evidence="2">Uncharacterized protein</fullName>
    </submittedName>
</protein>
<accession>A0ABY7UT18</accession>
<reference evidence="2 3" key="1">
    <citation type="submission" date="2023-02" db="EMBL/GenBank/DDBJ databases">
        <title>Whole genome sequenc of Paracoccus marcusii MBLB0836.</title>
        <authorList>
            <person name="Seo M.-J."/>
            <person name="Cho E.-S."/>
            <person name="Hwang C.Y."/>
        </authorList>
    </citation>
    <scope>NUCLEOTIDE SEQUENCE [LARGE SCALE GENOMIC DNA]</scope>
    <source>
        <strain evidence="2 3">MBLB0836</strain>
    </source>
</reference>